<dbReference type="Proteomes" id="UP001306950">
    <property type="component" value="Unassembled WGS sequence"/>
</dbReference>
<evidence type="ECO:0000313" key="2">
    <source>
        <dbReference type="Proteomes" id="UP001306950"/>
    </source>
</evidence>
<comment type="caution">
    <text evidence="1">The sequence shown here is derived from an EMBL/GenBank/DDBJ whole genome shotgun (WGS) entry which is preliminary data.</text>
</comment>
<protein>
    <submittedName>
        <fullName evidence="1">Uncharacterized protein</fullName>
    </submittedName>
</protein>
<gene>
    <name evidence="1" type="ORF">V3851_08005</name>
</gene>
<dbReference type="RefSeq" id="WP_331846000.1">
    <property type="nucleotide sequence ID" value="NZ_JAZHPZ010000003.1"/>
</dbReference>
<proteinExistence type="predicted"/>
<evidence type="ECO:0000313" key="1">
    <source>
        <dbReference type="EMBL" id="MEF2965769.1"/>
    </source>
</evidence>
<name>A0ABU7VPT4_9BACL</name>
<sequence length="93" mass="11303">MQLKYTFDQERILINETLNDSDVEFEIKFIGQDSLVPGLREVQKEFAENDVYTDALFYLYQDQRHKVIVRKEYYLDFIMALMKNQLLTRVEWV</sequence>
<accession>A0ABU7VPT4</accession>
<dbReference type="EMBL" id="JAZHPZ010000003">
    <property type="protein sequence ID" value="MEF2965769.1"/>
    <property type="molecule type" value="Genomic_DNA"/>
</dbReference>
<reference evidence="1 2" key="1">
    <citation type="submission" date="2024-02" db="EMBL/GenBank/DDBJ databases">
        <title>A nitrogen-fixing paenibacillus bacterium.</title>
        <authorList>
            <person name="Zhang W.L."/>
            <person name="Chen S.F."/>
        </authorList>
    </citation>
    <scope>NUCLEOTIDE SEQUENCE [LARGE SCALE GENOMIC DNA]</scope>
    <source>
        <strain evidence="1 2">M1</strain>
    </source>
</reference>
<keyword evidence="2" id="KW-1185">Reference proteome</keyword>
<organism evidence="1 2">
    <name type="scientific">Paenibacillus haidiansis</name>
    <dbReference type="NCBI Taxonomy" id="1574488"/>
    <lineage>
        <taxon>Bacteria</taxon>
        <taxon>Bacillati</taxon>
        <taxon>Bacillota</taxon>
        <taxon>Bacilli</taxon>
        <taxon>Bacillales</taxon>
        <taxon>Paenibacillaceae</taxon>
        <taxon>Paenibacillus</taxon>
    </lineage>
</organism>